<name>E0NNC4_9FIRM</name>
<proteinExistence type="predicted"/>
<evidence type="ECO:0000313" key="2">
    <source>
        <dbReference type="Proteomes" id="UP000003280"/>
    </source>
</evidence>
<organism evidence="1 2">
    <name type="scientific">Peptoniphilus duerdenii ATCC BAA-1640</name>
    <dbReference type="NCBI Taxonomy" id="862517"/>
    <lineage>
        <taxon>Bacteria</taxon>
        <taxon>Bacillati</taxon>
        <taxon>Bacillota</taxon>
        <taxon>Tissierellia</taxon>
        <taxon>Tissierellales</taxon>
        <taxon>Peptoniphilaceae</taxon>
        <taxon>Peptoniphilus</taxon>
    </lineage>
</organism>
<dbReference type="Proteomes" id="UP000003280">
    <property type="component" value="Unassembled WGS sequence"/>
</dbReference>
<evidence type="ECO:0008006" key="3">
    <source>
        <dbReference type="Google" id="ProtNLM"/>
    </source>
</evidence>
<sequence length="70" mass="8030">MNFKEGQLVIYVGFDDMMIGKIKRITGNKAFVYYHEGDTAALTDFSLLRPITNEYCIEELIKKSPHTVQS</sequence>
<dbReference type="AlphaFoldDB" id="E0NNC4"/>
<comment type="caution">
    <text evidence="1">The sequence shown here is derived from an EMBL/GenBank/DDBJ whole genome shotgun (WGS) entry which is preliminary data.</text>
</comment>
<accession>E0NNC4</accession>
<dbReference type="EMBL" id="AEEH01000048">
    <property type="protein sequence ID" value="EFM24797.1"/>
    <property type="molecule type" value="Genomic_DNA"/>
</dbReference>
<dbReference type="HOGENOM" id="CLU_2754340_0_0_9"/>
<dbReference type="OrthoDB" id="1698711at2"/>
<keyword evidence="2" id="KW-1185">Reference proteome</keyword>
<reference evidence="1 2" key="1">
    <citation type="submission" date="2010-07" db="EMBL/GenBank/DDBJ databases">
        <authorList>
            <person name="Muzny D."/>
            <person name="Qin X."/>
            <person name="Deng J."/>
            <person name="Jiang H."/>
            <person name="Liu Y."/>
            <person name="Qu J."/>
            <person name="Song X.-Z."/>
            <person name="Zhang L."/>
            <person name="Thornton R."/>
            <person name="Coyle M."/>
            <person name="Francisco L."/>
            <person name="Jackson L."/>
            <person name="Javaid M."/>
            <person name="Korchina V."/>
            <person name="Kovar C."/>
            <person name="Mata R."/>
            <person name="Mathew T."/>
            <person name="Ngo R."/>
            <person name="Nguyen L."/>
            <person name="Nguyen N."/>
            <person name="Okwuonu G."/>
            <person name="Ongeri F."/>
            <person name="Pham C."/>
            <person name="Simmons D."/>
            <person name="Wilczek-Boney K."/>
            <person name="Hale W."/>
            <person name="Jakkamsetti A."/>
            <person name="Pham P."/>
            <person name="Ruth R."/>
            <person name="San Lucas F."/>
            <person name="Warren J."/>
            <person name="Zhang J."/>
            <person name="Zhao Z."/>
            <person name="Zhou C."/>
            <person name="Zhu D."/>
            <person name="Lee S."/>
            <person name="Bess C."/>
            <person name="Blankenburg K."/>
            <person name="Forbes L."/>
            <person name="Fu Q."/>
            <person name="Gubbala S."/>
            <person name="Hirani K."/>
            <person name="Jayaseelan J.C."/>
            <person name="Lara F."/>
            <person name="Munidasa M."/>
            <person name="Palculict T."/>
            <person name="Patil S."/>
            <person name="Pu L.-L."/>
            <person name="Saada N."/>
            <person name="Tang L."/>
            <person name="Weissenberger G."/>
            <person name="Zhu Y."/>
            <person name="Hemphill L."/>
            <person name="Shang Y."/>
            <person name="Youmans B."/>
            <person name="Ayvaz T."/>
            <person name="Ross M."/>
            <person name="Santibanez J."/>
            <person name="Aqrawi P."/>
            <person name="Gross S."/>
            <person name="Joshi V."/>
            <person name="Fowler G."/>
            <person name="Nazareth L."/>
            <person name="Reid J."/>
            <person name="Worley K."/>
            <person name="Petrosino J."/>
            <person name="Highlander S."/>
            <person name="Gibbs R."/>
        </authorList>
    </citation>
    <scope>NUCLEOTIDE SEQUENCE [LARGE SCALE GENOMIC DNA]</scope>
    <source>
        <strain evidence="1 2">ATCC BAA-1640</strain>
    </source>
</reference>
<protein>
    <recommendedName>
        <fullName evidence="3">CarD-like/TRCF RNAP-interacting domain-containing protein</fullName>
    </recommendedName>
</protein>
<gene>
    <name evidence="1" type="ORF">HMPREF9225_1663</name>
</gene>
<evidence type="ECO:0000313" key="1">
    <source>
        <dbReference type="EMBL" id="EFM24797.1"/>
    </source>
</evidence>
<dbReference type="STRING" id="862517.HMPREF9225_1663"/>
<dbReference type="RefSeq" id="WP_008902438.1">
    <property type="nucleotide sequence ID" value="NZ_GL397071.1"/>
</dbReference>